<evidence type="ECO:0000259" key="8">
    <source>
        <dbReference type="Pfam" id="PF07732"/>
    </source>
</evidence>
<evidence type="ECO:0000256" key="6">
    <source>
        <dbReference type="ARBA" id="ARBA00023180"/>
    </source>
</evidence>
<dbReference type="GO" id="GO:0005507">
    <property type="term" value="F:copper ion binding"/>
    <property type="evidence" value="ECO:0007669"/>
    <property type="project" value="InterPro"/>
</dbReference>
<evidence type="ECO:0000256" key="5">
    <source>
        <dbReference type="ARBA" id="ARBA00023008"/>
    </source>
</evidence>
<evidence type="ECO:0000256" key="2">
    <source>
        <dbReference type="ARBA" id="ARBA00022723"/>
    </source>
</evidence>
<feature type="domain" description="Plastocyanin-like" evidence="8">
    <location>
        <begin position="24"/>
        <end position="140"/>
    </location>
</feature>
<dbReference type="Proteomes" id="UP000054481">
    <property type="component" value="Unassembled WGS sequence"/>
</dbReference>
<keyword evidence="6" id="KW-0325">Glycoprotein</keyword>
<keyword evidence="2" id="KW-0479">Metal-binding</keyword>
<dbReference type="FunFam" id="2.60.40.420:FF:000038">
    <property type="entry name" value="Extracellular dihydrogeodin oxidase/laccase"/>
    <property type="match status" value="1"/>
</dbReference>
<evidence type="ECO:0000256" key="4">
    <source>
        <dbReference type="ARBA" id="ARBA00023002"/>
    </source>
</evidence>
<gene>
    <name evidence="9" type="ORF">HIM_11813</name>
</gene>
<feature type="domain" description="Plastocyanin-like" evidence="7">
    <location>
        <begin position="151"/>
        <end position="307"/>
    </location>
</feature>
<dbReference type="GO" id="GO:0016491">
    <property type="term" value="F:oxidoreductase activity"/>
    <property type="evidence" value="ECO:0007669"/>
    <property type="project" value="UniProtKB-KW"/>
</dbReference>
<dbReference type="Gene3D" id="2.60.40.420">
    <property type="entry name" value="Cupredoxins - blue copper proteins"/>
    <property type="match status" value="2"/>
</dbReference>
<dbReference type="EMBL" id="KQ030812">
    <property type="protein sequence ID" value="KJZ68794.1"/>
    <property type="molecule type" value="Genomic_DNA"/>
</dbReference>
<evidence type="ECO:0008006" key="11">
    <source>
        <dbReference type="Google" id="ProtNLM"/>
    </source>
</evidence>
<dbReference type="InterPro" id="IPR001117">
    <property type="entry name" value="Cu-oxidase_2nd"/>
</dbReference>
<evidence type="ECO:0000313" key="9">
    <source>
        <dbReference type="EMBL" id="KJZ68794.1"/>
    </source>
</evidence>
<evidence type="ECO:0000259" key="7">
    <source>
        <dbReference type="Pfam" id="PF00394"/>
    </source>
</evidence>
<organism evidence="9 10">
    <name type="scientific">Hirsutella minnesotensis 3608</name>
    <dbReference type="NCBI Taxonomy" id="1043627"/>
    <lineage>
        <taxon>Eukaryota</taxon>
        <taxon>Fungi</taxon>
        <taxon>Dikarya</taxon>
        <taxon>Ascomycota</taxon>
        <taxon>Pezizomycotina</taxon>
        <taxon>Sordariomycetes</taxon>
        <taxon>Hypocreomycetidae</taxon>
        <taxon>Hypocreales</taxon>
        <taxon>Ophiocordycipitaceae</taxon>
        <taxon>Hirsutella</taxon>
    </lineage>
</organism>
<dbReference type="InterPro" id="IPR011707">
    <property type="entry name" value="Cu-oxidase-like_N"/>
</dbReference>
<evidence type="ECO:0000313" key="10">
    <source>
        <dbReference type="Proteomes" id="UP000054481"/>
    </source>
</evidence>
<dbReference type="PANTHER" id="PTHR11709:SF145">
    <property type="entry name" value="LCC1"/>
    <property type="match status" value="1"/>
</dbReference>
<dbReference type="OrthoDB" id="2121828at2759"/>
<keyword evidence="3" id="KW-0677">Repeat</keyword>
<keyword evidence="10" id="KW-1185">Reference proteome</keyword>
<keyword evidence="4" id="KW-0560">Oxidoreductase</keyword>
<sequence>MDWHTDYYHDHPRTGVIRSYDFTISRAKIAPDGYERSVMLINGAFPGPLIEANWGDTIQVTLHNNITGPEEGTAIHWHGLLQKQTPWDDGVPGLDSCPVGPGKSYTYSFIVYLYGSSWYHSHYSAQYATGLIGPMIIHGPCREEYDIDVGPVMLSDWYHPEYFELVKQTMTSTGRNIFESNNNLINGKMGFNCSSLEDDDHTPCSSDAPMAEFRFHRGKTHRLRLVNAGAEGLQRFSIDGHTMTVIANDFVPVEPYETKVVTLGIGQRTDVLVKANGHLSSYWMRSNISTECSLAILPNATAIIRYDDDHSDDLPKSKPWNIPDPGTCLNDALTKTEPVMKLCLPKSDLRF</sequence>
<dbReference type="SUPFAM" id="SSF49503">
    <property type="entry name" value="Cupredoxins"/>
    <property type="match status" value="2"/>
</dbReference>
<accession>A0A0F8A0R9</accession>
<comment type="similarity">
    <text evidence="1">Belongs to the multicopper oxidase family.</text>
</comment>
<dbReference type="FunFam" id="2.60.40.420:FF:000021">
    <property type="entry name" value="Extracellular dihydrogeodin oxidase/laccase"/>
    <property type="match status" value="1"/>
</dbReference>
<dbReference type="Pfam" id="PF07732">
    <property type="entry name" value="Cu-oxidase_3"/>
    <property type="match status" value="1"/>
</dbReference>
<dbReference type="CDD" id="cd13854">
    <property type="entry name" value="CuRO_1_MaLCC_like"/>
    <property type="match status" value="1"/>
</dbReference>
<name>A0A0F8A0R9_9HYPO</name>
<dbReference type="InterPro" id="IPR008972">
    <property type="entry name" value="Cupredoxin"/>
</dbReference>
<keyword evidence="5" id="KW-0186">Copper</keyword>
<evidence type="ECO:0000256" key="1">
    <source>
        <dbReference type="ARBA" id="ARBA00010609"/>
    </source>
</evidence>
<dbReference type="PANTHER" id="PTHR11709">
    <property type="entry name" value="MULTI-COPPER OXIDASE"/>
    <property type="match status" value="1"/>
</dbReference>
<proteinExistence type="inferred from homology"/>
<dbReference type="InterPro" id="IPR045087">
    <property type="entry name" value="Cu-oxidase_fam"/>
</dbReference>
<reference evidence="9 10" key="1">
    <citation type="journal article" date="2014" name="Genome Biol. Evol.">
        <title>Comparative genomics and transcriptomics analyses reveal divergent lifestyle features of nematode endoparasitic fungus Hirsutella minnesotensis.</title>
        <authorList>
            <person name="Lai Y."/>
            <person name="Liu K."/>
            <person name="Zhang X."/>
            <person name="Zhang X."/>
            <person name="Li K."/>
            <person name="Wang N."/>
            <person name="Shu C."/>
            <person name="Wu Y."/>
            <person name="Wang C."/>
            <person name="Bushley K.E."/>
            <person name="Xiang M."/>
            <person name="Liu X."/>
        </authorList>
    </citation>
    <scope>NUCLEOTIDE SEQUENCE [LARGE SCALE GENOMIC DNA]</scope>
    <source>
        <strain evidence="9 10">3608</strain>
    </source>
</reference>
<dbReference type="AlphaFoldDB" id="A0A0F8A0R9"/>
<dbReference type="Pfam" id="PF00394">
    <property type="entry name" value="Cu-oxidase"/>
    <property type="match status" value="1"/>
</dbReference>
<evidence type="ECO:0000256" key="3">
    <source>
        <dbReference type="ARBA" id="ARBA00022737"/>
    </source>
</evidence>
<protein>
    <recommendedName>
        <fullName evidence="11">Plastocyanin-like domain-containing protein</fullName>
    </recommendedName>
</protein>
<dbReference type="CDD" id="cd13880">
    <property type="entry name" value="CuRO_2_MaLCC_like"/>
    <property type="match status" value="1"/>
</dbReference>